<feature type="compositionally biased region" description="Polar residues" evidence="1">
    <location>
        <begin position="36"/>
        <end position="114"/>
    </location>
</feature>
<evidence type="ECO:0000256" key="1">
    <source>
        <dbReference type="SAM" id="MobiDB-lite"/>
    </source>
</evidence>
<name>E3N3B1_CAERE</name>
<gene>
    <name evidence="2" type="ORF">CRE_22600</name>
</gene>
<dbReference type="STRING" id="31234.E3N3B1"/>
<evidence type="ECO:0000313" key="2">
    <source>
        <dbReference type="EMBL" id="EFO84565.1"/>
    </source>
</evidence>
<accession>E3N3B1</accession>
<reference evidence="2" key="1">
    <citation type="submission" date="2007-07" db="EMBL/GenBank/DDBJ databases">
        <title>PCAP assembly of the Caenorhabditis remanei genome.</title>
        <authorList>
            <consortium name="The Caenorhabditis remanei Sequencing Consortium"/>
            <person name="Wilson R.K."/>
        </authorList>
    </citation>
    <scope>NUCLEOTIDE SEQUENCE [LARGE SCALE GENOMIC DNA]</scope>
    <source>
        <strain evidence="2">PB4641</strain>
    </source>
</reference>
<feature type="compositionally biased region" description="Basic residues" evidence="1">
    <location>
        <begin position="122"/>
        <end position="134"/>
    </location>
</feature>
<evidence type="ECO:0000313" key="3">
    <source>
        <dbReference type="Proteomes" id="UP000008281"/>
    </source>
</evidence>
<dbReference type="EMBL" id="DS268518">
    <property type="protein sequence ID" value="EFO84565.1"/>
    <property type="molecule type" value="Genomic_DNA"/>
</dbReference>
<feature type="region of interest" description="Disordered" evidence="1">
    <location>
        <begin position="1"/>
        <end position="145"/>
    </location>
</feature>
<proteinExistence type="predicted"/>
<dbReference type="InParanoid" id="E3N3B1"/>
<dbReference type="AlphaFoldDB" id="E3N3B1"/>
<sequence>MFKQLLAEKTSLTPSDDEDIAVPNANPIASPGTGYGSSVPSQNFRTPSGTGYGSSFPSQNFRTPSGTGYGSSFPSQNFRTPSGTGYGSSFPSQNFRTPSGTGYGSSFPSQNYSAPSGSGSKIPKRKSKPKKNQAKRRDESGAFLSTGVTAEETICRDCGTKITNTRSQARHLTVCPATKP</sequence>
<dbReference type="HOGENOM" id="CLU_1497601_0_0_1"/>
<keyword evidence="3" id="KW-1185">Reference proteome</keyword>
<organism evidence="3">
    <name type="scientific">Caenorhabditis remanei</name>
    <name type="common">Caenorhabditis vulgaris</name>
    <dbReference type="NCBI Taxonomy" id="31234"/>
    <lineage>
        <taxon>Eukaryota</taxon>
        <taxon>Metazoa</taxon>
        <taxon>Ecdysozoa</taxon>
        <taxon>Nematoda</taxon>
        <taxon>Chromadorea</taxon>
        <taxon>Rhabditida</taxon>
        <taxon>Rhabditina</taxon>
        <taxon>Rhabditomorpha</taxon>
        <taxon>Rhabditoidea</taxon>
        <taxon>Rhabditidae</taxon>
        <taxon>Peloderinae</taxon>
        <taxon>Caenorhabditis</taxon>
    </lineage>
</organism>
<dbReference type="Proteomes" id="UP000008281">
    <property type="component" value="Unassembled WGS sequence"/>
</dbReference>
<protein>
    <submittedName>
        <fullName evidence="2">Uncharacterized protein</fullName>
    </submittedName>
</protein>